<dbReference type="OrthoDB" id="1746734at2759"/>
<keyword evidence="3 6" id="KW-0732">Signal</keyword>
<evidence type="ECO:0000256" key="2">
    <source>
        <dbReference type="ARBA" id="ARBA00022692"/>
    </source>
</evidence>
<evidence type="ECO:0000256" key="5">
    <source>
        <dbReference type="ARBA" id="ARBA00023136"/>
    </source>
</evidence>
<evidence type="ECO:0000256" key="6">
    <source>
        <dbReference type="SAM" id="SignalP"/>
    </source>
</evidence>
<dbReference type="PANTHER" id="PTHR45631">
    <property type="entry name" value="OS07G0107800 PROTEIN-RELATED"/>
    <property type="match status" value="1"/>
</dbReference>
<accession>D7U052</accession>
<protein>
    <recommendedName>
        <fullName evidence="7">Malectin-like domain-containing protein</fullName>
    </recommendedName>
</protein>
<keyword evidence="5" id="KW-0472">Membrane</keyword>
<dbReference type="OMA" id="WIADSTR"/>
<feature type="signal peptide" evidence="6">
    <location>
        <begin position="1"/>
        <end position="23"/>
    </location>
</feature>
<gene>
    <name evidence="8" type="ordered locus">VIT_09s0002g02740</name>
</gene>
<name>D7U052_VITVI</name>
<keyword evidence="2" id="KW-0812">Transmembrane</keyword>
<evidence type="ECO:0000313" key="9">
    <source>
        <dbReference type="Proteomes" id="UP000009183"/>
    </source>
</evidence>
<feature type="domain" description="Malectin-like" evidence="7">
    <location>
        <begin position="106"/>
        <end position="262"/>
    </location>
</feature>
<dbReference type="STRING" id="29760.D7U052"/>
<sequence length="290" mass="33341">MDKFEGFPFALLGIFILILLAHAQDQSGFISIDCGLAEDSSDYDEETHIYYTSDANFIDTGVSKNIAPEFKTSNFLKQFVNVRSFPDGIKNCYTLRPARGKDYIYVYFGSPKGFIRFDDDAFNRFWFPYNSSKWAVLSTSLTIDANSHNRYQPPSIVMRTAATPLNAGEHLEFSWEPSDPTTQFYVYMHFAEVEELKVNQSREFNIFLNGTLWYGPVTPRYLYTTTIRDLVPESAAKFQFSISQMSNSTHPPIINALEAYRVKRLLQPQTDQKDVDDIMNIKSMYGVKKK</sequence>
<feature type="chain" id="PRO_5003106234" description="Malectin-like domain-containing protein" evidence="6">
    <location>
        <begin position="24"/>
        <end position="290"/>
    </location>
</feature>
<evidence type="ECO:0000313" key="8">
    <source>
        <dbReference type="EMBL" id="CBI35998.3"/>
    </source>
</evidence>
<dbReference type="HOGENOM" id="CLU_000288_41_5_1"/>
<dbReference type="PANTHER" id="PTHR45631:SF202">
    <property type="entry name" value="SENESCENCE-INDUCED RECEPTOR-LIKE SERINE_THREONINE-PROTEIN KINASE"/>
    <property type="match status" value="1"/>
</dbReference>
<dbReference type="AlphaFoldDB" id="D7U052"/>
<keyword evidence="9" id="KW-1185">Reference proteome</keyword>
<proteinExistence type="predicted"/>
<evidence type="ECO:0000256" key="1">
    <source>
        <dbReference type="ARBA" id="ARBA00004167"/>
    </source>
</evidence>
<keyword evidence="4" id="KW-1133">Transmembrane helix</keyword>
<evidence type="ECO:0000259" key="7">
    <source>
        <dbReference type="Pfam" id="PF12819"/>
    </source>
</evidence>
<dbReference type="InterPro" id="IPR024788">
    <property type="entry name" value="Malectin-like_Carb-bd_dom"/>
</dbReference>
<organism evidence="8 9">
    <name type="scientific">Vitis vinifera</name>
    <name type="common">Grape</name>
    <dbReference type="NCBI Taxonomy" id="29760"/>
    <lineage>
        <taxon>Eukaryota</taxon>
        <taxon>Viridiplantae</taxon>
        <taxon>Streptophyta</taxon>
        <taxon>Embryophyta</taxon>
        <taxon>Tracheophyta</taxon>
        <taxon>Spermatophyta</taxon>
        <taxon>Magnoliopsida</taxon>
        <taxon>eudicotyledons</taxon>
        <taxon>Gunneridae</taxon>
        <taxon>Pentapetalae</taxon>
        <taxon>rosids</taxon>
        <taxon>Vitales</taxon>
        <taxon>Vitaceae</taxon>
        <taxon>Viteae</taxon>
        <taxon>Vitis</taxon>
    </lineage>
</organism>
<dbReference type="PaxDb" id="29760-VIT_09s0002g02740.t01"/>
<dbReference type="Pfam" id="PF12819">
    <property type="entry name" value="Malectin_like"/>
    <property type="match status" value="2"/>
</dbReference>
<dbReference type="Proteomes" id="UP000009183">
    <property type="component" value="Chromosome 9"/>
</dbReference>
<evidence type="ECO:0000256" key="3">
    <source>
        <dbReference type="ARBA" id="ARBA00022729"/>
    </source>
</evidence>
<dbReference type="GO" id="GO:0016020">
    <property type="term" value="C:membrane"/>
    <property type="evidence" value="ECO:0007669"/>
    <property type="project" value="UniProtKB-SubCell"/>
</dbReference>
<dbReference type="EMBL" id="FN596494">
    <property type="protein sequence ID" value="CBI35998.3"/>
    <property type="molecule type" value="Genomic_DNA"/>
</dbReference>
<reference evidence="9" key="1">
    <citation type="journal article" date="2007" name="Nature">
        <title>The grapevine genome sequence suggests ancestral hexaploidization in major angiosperm phyla.</title>
        <authorList>
            <consortium name="The French-Italian Public Consortium for Grapevine Genome Characterization."/>
            <person name="Jaillon O."/>
            <person name="Aury J.-M."/>
            <person name="Noel B."/>
            <person name="Policriti A."/>
            <person name="Clepet C."/>
            <person name="Casagrande A."/>
            <person name="Choisne N."/>
            <person name="Aubourg S."/>
            <person name="Vitulo N."/>
            <person name="Jubin C."/>
            <person name="Vezzi A."/>
            <person name="Legeai F."/>
            <person name="Hugueney P."/>
            <person name="Dasilva C."/>
            <person name="Horner D."/>
            <person name="Mica E."/>
            <person name="Jublot D."/>
            <person name="Poulain J."/>
            <person name="Bruyere C."/>
            <person name="Billault A."/>
            <person name="Segurens B."/>
            <person name="Gouyvenoux M."/>
            <person name="Ugarte E."/>
            <person name="Cattonaro F."/>
            <person name="Anthouard V."/>
            <person name="Vico V."/>
            <person name="Del Fabbro C."/>
            <person name="Alaux M."/>
            <person name="Di Gaspero G."/>
            <person name="Dumas V."/>
            <person name="Felice N."/>
            <person name="Paillard S."/>
            <person name="Juman I."/>
            <person name="Moroldo M."/>
            <person name="Scalabrin S."/>
            <person name="Canaguier A."/>
            <person name="Le Clainche I."/>
            <person name="Malacrida G."/>
            <person name="Durand E."/>
            <person name="Pesole G."/>
            <person name="Laucou V."/>
            <person name="Chatelet P."/>
            <person name="Merdinoglu D."/>
            <person name="Delledonne M."/>
            <person name="Pezzotti M."/>
            <person name="Lecharny A."/>
            <person name="Scarpelli C."/>
            <person name="Artiguenave F."/>
            <person name="Pe M.E."/>
            <person name="Valle G."/>
            <person name="Morgante M."/>
            <person name="Caboche M."/>
            <person name="Adam-Blondon A.-F."/>
            <person name="Weissenbach J."/>
            <person name="Quetier F."/>
            <person name="Wincker P."/>
        </authorList>
    </citation>
    <scope>NUCLEOTIDE SEQUENCE [LARGE SCALE GENOMIC DNA]</scope>
    <source>
        <strain evidence="9">cv. Pinot noir / PN40024</strain>
    </source>
</reference>
<evidence type="ECO:0000256" key="4">
    <source>
        <dbReference type="ARBA" id="ARBA00022989"/>
    </source>
</evidence>
<dbReference type="InParanoid" id="D7U052"/>
<feature type="domain" description="Malectin-like" evidence="7">
    <location>
        <begin position="32"/>
        <end position="104"/>
    </location>
</feature>
<dbReference type="ExpressionAtlas" id="D7U052">
    <property type="expression patterns" value="baseline"/>
</dbReference>
<comment type="subcellular location">
    <subcellularLocation>
        <location evidence="1">Membrane</location>
        <topology evidence="1">Single-pass membrane protein</topology>
    </subcellularLocation>
</comment>